<reference evidence="2" key="1">
    <citation type="submission" date="2016-11" db="EMBL/GenBank/DDBJ databases">
        <title>The genome sequence of Colletotrichum cuscutae.</title>
        <authorList>
            <person name="Baroncelli R."/>
        </authorList>
    </citation>
    <scope>NUCLEOTIDE SEQUENCE</scope>
    <source>
        <strain evidence="2">IMI 304802</strain>
    </source>
</reference>
<feature type="compositionally biased region" description="Basic and acidic residues" evidence="1">
    <location>
        <begin position="1"/>
        <end position="31"/>
    </location>
</feature>
<dbReference type="AlphaFoldDB" id="A0AAI9UHQ7"/>
<gene>
    <name evidence="2" type="ORF">CCUS01_09640</name>
</gene>
<protein>
    <submittedName>
        <fullName evidence="2">Uncharacterized protein</fullName>
    </submittedName>
</protein>
<accession>A0AAI9UHQ7</accession>
<comment type="caution">
    <text evidence="2">The sequence shown here is derived from an EMBL/GenBank/DDBJ whole genome shotgun (WGS) entry which is preliminary data.</text>
</comment>
<proteinExistence type="predicted"/>
<feature type="region of interest" description="Disordered" evidence="1">
    <location>
        <begin position="1"/>
        <end position="32"/>
    </location>
</feature>
<dbReference type="Proteomes" id="UP001239213">
    <property type="component" value="Unassembled WGS sequence"/>
</dbReference>
<keyword evidence="3" id="KW-1185">Reference proteome</keyword>
<evidence type="ECO:0000313" key="2">
    <source>
        <dbReference type="EMBL" id="KAK1457526.1"/>
    </source>
</evidence>
<name>A0AAI9UHQ7_9PEZI</name>
<sequence length="188" mass="21491">MFQPPFKDDSVKETSGDLPRFPEDSGDKPYAGEKWNSVGQLGVWAPLPANEINYALEVKHREKDSRPIMILYLKNDKKNKYEPQSFAWLEPLHENPPETGKDEMYNHVYSKSIWRPLEEAEGPYKLDTACPTSGRNIVMKIEAGFLRMAWIPEPGEDDPPKWHVLVPVNHPFQDSAMMKLSEGSLVVP</sequence>
<evidence type="ECO:0000256" key="1">
    <source>
        <dbReference type="SAM" id="MobiDB-lite"/>
    </source>
</evidence>
<dbReference type="EMBL" id="MPDP01000281">
    <property type="protein sequence ID" value="KAK1457526.1"/>
    <property type="molecule type" value="Genomic_DNA"/>
</dbReference>
<organism evidence="2 3">
    <name type="scientific">Colletotrichum cuscutae</name>
    <dbReference type="NCBI Taxonomy" id="1209917"/>
    <lineage>
        <taxon>Eukaryota</taxon>
        <taxon>Fungi</taxon>
        <taxon>Dikarya</taxon>
        <taxon>Ascomycota</taxon>
        <taxon>Pezizomycotina</taxon>
        <taxon>Sordariomycetes</taxon>
        <taxon>Hypocreomycetidae</taxon>
        <taxon>Glomerellales</taxon>
        <taxon>Glomerellaceae</taxon>
        <taxon>Colletotrichum</taxon>
        <taxon>Colletotrichum acutatum species complex</taxon>
    </lineage>
</organism>
<evidence type="ECO:0000313" key="3">
    <source>
        <dbReference type="Proteomes" id="UP001239213"/>
    </source>
</evidence>